<dbReference type="SUPFAM" id="SSF49503">
    <property type="entry name" value="Cupredoxins"/>
    <property type="match status" value="1"/>
</dbReference>
<reference evidence="2 3" key="1">
    <citation type="submission" date="2013-09" db="EMBL/GenBank/DDBJ databases">
        <title>Genome sequencing of Arenimonas oryziterrae.</title>
        <authorList>
            <person name="Chen F."/>
            <person name="Wang G."/>
        </authorList>
    </citation>
    <scope>NUCLEOTIDE SEQUENCE [LARGE SCALE GENOMIC DNA]</scope>
    <source>
        <strain evidence="2 3">YC6267</strain>
    </source>
</reference>
<accession>A0A091AZ62</accession>
<evidence type="ECO:0000256" key="1">
    <source>
        <dbReference type="SAM" id="MobiDB-lite"/>
    </source>
</evidence>
<name>A0A091AZ62_9GAMM</name>
<gene>
    <name evidence="2" type="ORF">N789_01645</name>
</gene>
<comment type="caution">
    <text evidence="2">The sequence shown here is derived from an EMBL/GenBank/DDBJ whole genome shotgun (WGS) entry which is preliminary data.</text>
</comment>
<dbReference type="PATRIC" id="fig|1121015.4.peg.325"/>
<protein>
    <recommendedName>
        <fullName evidence="4">Methylamine utilization protein</fullName>
    </recommendedName>
</protein>
<dbReference type="Gene3D" id="2.60.40.420">
    <property type="entry name" value="Cupredoxins - blue copper proteins"/>
    <property type="match status" value="1"/>
</dbReference>
<dbReference type="Proteomes" id="UP000029385">
    <property type="component" value="Unassembled WGS sequence"/>
</dbReference>
<evidence type="ECO:0000313" key="3">
    <source>
        <dbReference type="Proteomes" id="UP000029385"/>
    </source>
</evidence>
<sequence>MVVALGLFCGLAGAAELQVGVDDGHRKPLADAVVSAIALDAHPAVSAGKGIMDQHSSQFVPGVLAIAVGSIVTFPNSDNIRHQVYSFSPAKPFDLPLYAGTPAAPLRFEKPGVVVVGCNIHDWMIGYIVVLDTPYFAKTDAAGQAVLSLPPGRYRLETWHPRLAGEPVREELVVGLGTSAPRRVHLQLTPPPPPRRGNRRLKPAPAVSPVPAR</sequence>
<dbReference type="EMBL" id="AVCI01000001">
    <property type="protein sequence ID" value="KFN44741.1"/>
    <property type="molecule type" value="Genomic_DNA"/>
</dbReference>
<dbReference type="InterPro" id="IPR008972">
    <property type="entry name" value="Cupredoxin"/>
</dbReference>
<proteinExistence type="predicted"/>
<dbReference type="AlphaFoldDB" id="A0A091AZ62"/>
<evidence type="ECO:0000313" key="2">
    <source>
        <dbReference type="EMBL" id="KFN44741.1"/>
    </source>
</evidence>
<dbReference type="eggNOG" id="COG3794">
    <property type="taxonomic scope" value="Bacteria"/>
</dbReference>
<dbReference type="CDD" id="cd04221">
    <property type="entry name" value="MauL"/>
    <property type="match status" value="1"/>
</dbReference>
<dbReference type="InterPro" id="IPR034242">
    <property type="entry name" value="MauL"/>
</dbReference>
<keyword evidence="3" id="KW-1185">Reference proteome</keyword>
<feature type="region of interest" description="Disordered" evidence="1">
    <location>
        <begin position="183"/>
        <end position="213"/>
    </location>
</feature>
<dbReference type="STRING" id="1121015.GCA_000420545_01275"/>
<evidence type="ECO:0008006" key="4">
    <source>
        <dbReference type="Google" id="ProtNLM"/>
    </source>
</evidence>
<organism evidence="2 3">
    <name type="scientific">Arenimonas oryziterrae DSM 21050 = YC6267</name>
    <dbReference type="NCBI Taxonomy" id="1121015"/>
    <lineage>
        <taxon>Bacteria</taxon>
        <taxon>Pseudomonadati</taxon>
        <taxon>Pseudomonadota</taxon>
        <taxon>Gammaproteobacteria</taxon>
        <taxon>Lysobacterales</taxon>
        <taxon>Lysobacteraceae</taxon>
        <taxon>Arenimonas</taxon>
    </lineage>
</organism>